<dbReference type="PANTHER" id="PTHR43128">
    <property type="entry name" value="L-2-HYDROXYCARBOXYLATE DEHYDROGENASE (NAD(P)(+))"/>
    <property type="match status" value="1"/>
</dbReference>
<evidence type="ECO:0000313" key="12">
    <source>
        <dbReference type="Proteomes" id="UP000214596"/>
    </source>
</evidence>
<dbReference type="PRINTS" id="PR00086">
    <property type="entry name" value="LLDHDRGNASE"/>
</dbReference>
<dbReference type="Pfam" id="PF00056">
    <property type="entry name" value="Ldh_1_N"/>
    <property type="match status" value="1"/>
</dbReference>
<feature type="binding site" evidence="5">
    <location>
        <begin position="118"/>
        <end position="120"/>
    </location>
    <ligand>
        <name>NAD(+)</name>
        <dbReference type="ChEBI" id="CHEBI:57540"/>
    </ligand>
</feature>
<gene>
    <name evidence="10" type="ORF">CA163_03765</name>
    <name evidence="11" type="ORF">FVP01_00040</name>
    <name evidence="9" type="ORF">HKB21_07465</name>
</gene>
<dbReference type="InterPro" id="IPR001236">
    <property type="entry name" value="Lactate/malate_DH_N"/>
</dbReference>
<feature type="active site" description="Proton acceptor" evidence="4">
    <location>
        <position position="175"/>
    </location>
</feature>
<dbReference type="Gene3D" id="3.40.50.720">
    <property type="entry name" value="NAD(P)-binding Rossmann-like Domain"/>
    <property type="match status" value="1"/>
</dbReference>
<feature type="binding site" evidence="5">
    <location>
        <position position="95"/>
    </location>
    <ligand>
        <name>NAD(+)</name>
        <dbReference type="ChEBI" id="CHEBI:57540"/>
    </ligand>
</feature>
<dbReference type="OMA" id="THLDSMR"/>
<dbReference type="PIRSF" id="PIRSF000102">
    <property type="entry name" value="Lac_mal_DH"/>
    <property type="match status" value="1"/>
</dbReference>
<feature type="domain" description="Lactate/malate dehydrogenase C-terminal" evidence="8">
    <location>
        <begin position="147"/>
        <end position="311"/>
    </location>
</feature>
<dbReference type="InterPro" id="IPR001557">
    <property type="entry name" value="L-lactate/malate_DH"/>
</dbReference>
<evidence type="ECO:0000313" key="11">
    <source>
        <dbReference type="EMBL" id="TXN17411.1"/>
    </source>
</evidence>
<dbReference type="InterPro" id="IPR036291">
    <property type="entry name" value="NAD(P)-bd_dom_sf"/>
</dbReference>
<feature type="binding site" evidence="5">
    <location>
        <position position="32"/>
    </location>
    <ligand>
        <name>NAD(+)</name>
        <dbReference type="ChEBI" id="CHEBI:57540"/>
    </ligand>
</feature>
<dbReference type="RefSeq" id="WP_005479617.1">
    <property type="nucleotide sequence ID" value="NZ_CAMFHI010000010.1"/>
</dbReference>
<evidence type="ECO:0000256" key="3">
    <source>
        <dbReference type="ARBA" id="ARBA00023027"/>
    </source>
</evidence>
<dbReference type="EMBL" id="NIXT01000119">
    <property type="protein sequence ID" value="OXE34151.1"/>
    <property type="molecule type" value="Genomic_DNA"/>
</dbReference>
<reference evidence="9 14" key="3">
    <citation type="submission" date="2020-04" db="EMBL/GenBank/DDBJ databases">
        <title>Whole-genome sequencing of Vibrio spp. from China reveals different genetic environments of blaCTX-M-14 among diverse lineages.</title>
        <authorList>
            <person name="Zheng Z."/>
            <person name="Ye L."/>
            <person name="Chen S."/>
        </authorList>
    </citation>
    <scope>NUCLEOTIDE SEQUENCE [LARGE SCALE GENOMIC DNA]</scope>
    <source>
        <strain evidence="9 14">Vb0574</strain>
    </source>
</reference>
<dbReference type="Gene3D" id="3.90.110.10">
    <property type="entry name" value="Lactate dehydrogenase/glycoside hydrolase, family 4, C-terminal"/>
    <property type="match status" value="1"/>
</dbReference>
<reference evidence="10 12" key="1">
    <citation type="journal article" date="2017" name="Appl. Environ. Microbiol.">
        <title>Parallel evolution of two clades of a major Atlantic endemic Vibrio parahaemolyticus pathogen lineage by independent acquisition of related pathogenicity islands.</title>
        <authorList>
            <person name="Xu F."/>
            <person name="Gonzalez-Escalona N."/>
            <person name="Drees K.P."/>
            <person name="Sebra R.P."/>
            <person name="Cooper V.S."/>
            <person name="Jones S.H."/>
            <person name="Whistler C.A."/>
        </authorList>
    </citation>
    <scope>NUCLEOTIDE SEQUENCE [LARGE SCALE GENOMIC DNA]</scope>
    <source>
        <strain evidence="10 12">MAVP-3</strain>
    </source>
</reference>
<sequence>MKIGVIGAGAVGVGVCNYLLTLGSVSELVLLDQNLERAEGEVFDFRHTAALTFSKNTRIIPSDDYLDLLGADIVVITAGAQIQQGQTRLDIAEINAKIGVEIARKIERVAPKAVLIVVSNPCDIVAHFITTNTGFEPNKVISSGCVIDTARLMSIVANRVDLDPKNIFGYVLGEHGSHCFTPKSLISIAGQPADYYCDTHNIERIDADELLEAVKQAGYEIFRRKHNTVHGIAASVFRIIQAIKINERSVLPVGTMMSGQYGVSGVVLSLPTVVGKKGAESVLTHPFTEEELETLHSISMNLRSIVENVAQSTGLKC</sequence>
<dbReference type="OrthoDB" id="9802969at2"/>
<dbReference type="GO" id="GO:0006089">
    <property type="term" value="P:lactate metabolic process"/>
    <property type="evidence" value="ECO:0007669"/>
    <property type="project" value="TreeGrafter"/>
</dbReference>
<accession>A0A0F2ITU2</accession>
<evidence type="ECO:0000256" key="6">
    <source>
        <dbReference type="RuleBase" id="RU003369"/>
    </source>
</evidence>
<dbReference type="EMBL" id="JABCLD010001111">
    <property type="protein sequence ID" value="NMU25456.1"/>
    <property type="molecule type" value="Genomic_DNA"/>
</dbReference>
<name>A0A0F2ITU2_VIBPH</name>
<dbReference type="AlphaFoldDB" id="A0A0F2ITU2"/>
<evidence type="ECO:0000256" key="5">
    <source>
        <dbReference type="PIRSR" id="PIRSR000102-3"/>
    </source>
</evidence>
<dbReference type="GeneID" id="1190834"/>
<comment type="function">
    <text evidence="1">Catalyzes the reversible oxidation of malate to oxaloacetate.</text>
</comment>
<comment type="similarity">
    <text evidence="6">Belongs to the LDH/MDH superfamily.</text>
</comment>
<comment type="caution">
    <text evidence="10">The sequence shown here is derived from an EMBL/GenBank/DDBJ whole genome shotgun (WGS) entry which is preliminary data.</text>
</comment>
<dbReference type="SUPFAM" id="SSF56327">
    <property type="entry name" value="LDH C-terminal domain-like"/>
    <property type="match status" value="1"/>
</dbReference>
<dbReference type="Proteomes" id="UP000214596">
    <property type="component" value="Unassembled WGS sequence"/>
</dbReference>
<dbReference type="SUPFAM" id="SSF51735">
    <property type="entry name" value="NAD(P)-binding Rossmann-fold domains"/>
    <property type="match status" value="1"/>
</dbReference>
<evidence type="ECO:0000313" key="9">
    <source>
        <dbReference type="EMBL" id="NMU25456.1"/>
    </source>
</evidence>
<evidence type="ECO:0000313" key="14">
    <source>
        <dbReference type="Proteomes" id="UP000555836"/>
    </source>
</evidence>
<evidence type="ECO:0000313" key="13">
    <source>
        <dbReference type="Proteomes" id="UP000321504"/>
    </source>
</evidence>
<dbReference type="Proteomes" id="UP000555836">
    <property type="component" value="Unassembled WGS sequence"/>
</dbReference>
<keyword evidence="2 6" id="KW-0560">Oxidoreductase</keyword>
<evidence type="ECO:0000256" key="1">
    <source>
        <dbReference type="ARBA" id="ARBA00003966"/>
    </source>
</evidence>
<protein>
    <submittedName>
        <fullName evidence="10">L-lactate dehydrogenase</fullName>
    </submittedName>
</protein>
<reference evidence="11 13" key="2">
    <citation type="submission" date="2019-08" db="EMBL/GenBank/DDBJ databases">
        <title>Emerging of two pre-pandemic pathogenic O4:KUT lineages of Vibrio parahaemolyticus in coastal eastern China.</title>
        <authorList>
            <person name="Yu H."/>
        </authorList>
    </citation>
    <scope>NUCLEOTIDE SEQUENCE [LARGE SCALE GENOMIC DNA]</scope>
    <source>
        <strain evidence="11 13">HZ17-383</strain>
    </source>
</reference>
<proteinExistence type="inferred from homology"/>
<keyword evidence="3 5" id="KW-0520">NAD</keyword>
<evidence type="ECO:0000259" key="7">
    <source>
        <dbReference type="Pfam" id="PF00056"/>
    </source>
</evidence>
<dbReference type="Proteomes" id="UP000321504">
    <property type="component" value="Unassembled WGS sequence"/>
</dbReference>
<dbReference type="InterPro" id="IPR022383">
    <property type="entry name" value="Lactate/malate_DH_C"/>
</dbReference>
<dbReference type="GO" id="GO:0004459">
    <property type="term" value="F:L-lactate dehydrogenase (NAD+) activity"/>
    <property type="evidence" value="ECO:0007669"/>
    <property type="project" value="TreeGrafter"/>
</dbReference>
<feature type="binding site" evidence="5">
    <location>
        <begin position="7"/>
        <end position="12"/>
    </location>
    <ligand>
        <name>NAD(+)</name>
        <dbReference type="ChEBI" id="CHEBI:57540"/>
    </ligand>
</feature>
<dbReference type="InterPro" id="IPR015955">
    <property type="entry name" value="Lactate_DH/Glyco_Ohase_4_C"/>
</dbReference>
<dbReference type="STRING" id="670.ACZ92_05040"/>
<dbReference type="PANTHER" id="PTHR43128:SF16">
    <property type="entry name" value="L-LACTATE DEHYDROGENASE"/>
    <property type="match status" value="1"/>
</dbReference>
<evidence type="ECO:0000256" key="4">
    <source>
        <dbReference type="PIRSR" id="PIRSR000102-1"/>
    </source>
</evidence>
<evidence type="ECO:0000313" key="10">
    <source>
        <dbReference type="EMBL" id="OXE34151.1"/>
    </source>
</evidence>
<dbReference type="CDD" id="cd05290">
    <property type="entry name" value="LDH_3"/>
    <property type="match status" value="1"/>
</dbReference>
<evidence type="ECO:0000259" key="8">
    <source>
        <dbReference type="Pfam" id="PF02866"/>
    </source>
</evidence>
<evidence type="ECO:0000256" key="2">
    <source>
        <dbReference type="ARBA" id="ARBA00023002"/>
    </source>
</evidence>
<organism evidence="10 12">
    <name type="scientific">Vibrio parahaemolyticus</name>
    <dbReference type="NCBI Taxonomy" id="670"/>
    <lineage>
        <taxon>Bacteria</taxon>
        <taxon>Pseudomonadati</taxon>
        <taxon>Pseudomonadota</taxon>
        <taxon>Gammaproteobacteria</taxon>
        <taxon>Vibrionales</taxon>
        <taxon>Vibrionaceae</taxon>
        <taxon>Vibrio</taxon>
    </lineage>
</organism>
<feature type="domain" description="Lactate/malate dehydrogenase N-terminal" evidence="7">
    <location>
        <begin position="1"/>
        <end position="141"/>
    </location>
</feature>
<dbReference type="Pfam" id="PF02866">
    <property type="entry name" value="Ldh_1_C"/>
    <property type="match status" value="1"/>
</dbReference>
<dbReference type="EMBL" id="VRMQ01000001">
    <property type="protein sequence ID" value="TXN17411.1"/>
    <property type="molecule type" value="Genomic_DNA"/>
</dbReference>